<dbReference type="RefSeq" id="WP_208259973.1">
    <property type="nucleotide sequence ID" value="NZ_JAGEOJ010000015.1"/>
</dbReference>
<dbReference type="AlphaFoldDB" id="A0A939PGH1"/>
<organism evidence="2 3">
    <name type="scientific">Actinomadura barringtoniae</name>
    <dbReference type="NCBI Taxonomy" id="1427535"/>
    <lineage>
        <taxon>Bacteria</taxon>
        <taxon>Bacillati</taxon>
        <taxon>Actinomycetota</taxon>
        <taxon>Actinomycetes</taxon>
        <taxon>Streptosporangiales</taxon>
        <taxon>Thermomonosporaceae</taxon>
        <taxon>Actinomadura</taxon>
    </lineage>
</organism>
<dbReference type="Proteomes" id="UP000669179">
    <property type="component" value="Unassembled WGS sequence"/>
</dbReference>
<evidence type="ECO:0000313" key="3">
    <source>
        <dbReference type="Proteomes" id="UP000669179"/>
    </source>
</evidence>
<name>A0A939PGH1_9ACTN</name>
<proteinExistence type="predicted"/>
<dbReference type="InterPro" id="IPR035197">
    <property type="entry name" value="DUF5313"/>
</dbReference>
<dbReference type="EMBL" id="JAGEOJ010000015">
    <property type="protein sequence ID" value="MBO2452075.1"/>
    <property type="molecule type" value="Genomic_DNA"/>
</dbReference>
<keyword evidence="1" id="KW-0472">Membrane</keyword>
<comment type="caution">
    <text evidence="2">The sequence shown here is derived from an EMBL/GenBank/DDBJ whole genome shotgun (WGS) entry which is preliminary data.</text>
</comment>
<keyword evidence="3" id="KW-1185">Reference proteome</keyword>
<evidence type="ECO:0000256" key="1">
    <source>
        <dbReference type="SAM" id="Phobius"/>
    </source>
</evidence>
<gene>
    <name evidence="2" type="ORF">J4573_33655</name>
</gene>
<reference evidence="2" key="1">
    <citation type="submission" date="2021-03" db="EMBL/GenBank/DDBJ databases">
        <authorList>
            <person name="Kanchanasin P."/>
            <person name="Saeng-In P."/>
            <person name="Phongsopitanun W."/>
            <person name="Yuki M."/>
            <person name="Kudo T."/>
            <person name="Ohkuma M."/>
            <person name="Tanasupawat S."/>
        </authorList>
    </citation>
    <scope>NUCLEOTIDE SEQUENCE</scope>
    <source>
        <strain evidence="2">GKU 128</strain>
    </source>
</reference>
<protein>
    <submittedName>
        <fullName evidence="2">DUF5313 family protein</fullName>
    </submittedName>
</protein>
<accession>A0A939PGH1</accession>
<dbReference type="Pfam" id="PF17240">
    <property type="entry name" value="DUF5313"/>
    <property type="match status" value="1"/>
</dbReference>
<evidence type="ECO:0000313" key="2">
    <source>
        <dbReference type="EMBL" id="MBO2452075.1"/>
    </source>
</evidence>
<keyword evidence="1" id="KW-1133">Transmembrane helix</keyword>
<feature type="transmembrane region" description="Helical" evidence="1">
    <location>
        <begin position="43"/>
        <end position="61"/>
    </location>
</feature>
<feature type="transmembrane region" description="Helical" evidence="1">
    <location>
        <begin position="67"/>
        <end position="87"/>
    </location>
</feature>
<keyword evidence="1" id="KW-0812">Transmembrane</keyword>
<sequence>MTRLAGDPGLWRRARYALGFRLPAENRDWVRHDLTDAGWRVRLLARHLLIMIPVCAALMLLPGEWWLRVMVALLALLTSTFTVAISSDDLRRSRLRRHGLPIPNRRPGA</sequence>